<gene>
    <name evidence="6" type="ORF">C8D82_101231</name>
</gene>
<keyword evidence="5" id="KW-0411">Iron-sulfur</keyword>
<proteinExistence type="predicted"/>
<comment type="caution">
    <text evidence="6">The sequence shown here is derived from an EMBL/GenBank/DDBJ whole genome shotgun (WGS) entry which is preliminary data.</text>
</comment>
<name>A0A2U1BBM8_9BACT</name>
<dbReference type="SUPFAM" id="SSF51905">
    <property type="entry name" value="FAD/NAD(P)-binding domain"/>
    <property type="match status" value="1"/>
</dbReference>
<keyword evidence="2" id="KW-0479">Metal-binding</keyword>
<organism evidence="6 7">
    <name type="scientific">Victivallis vadensis</name>
    <dbReference type="NCBI Taxonomy" id="172901"/>
    <lineage>
        <taxon>Bacteria</taxon>
        <taxon>Pseudomonadati</taxon>
        <taxon>Lentisphaerota</taxon>
        <taxon>Lentisphaeria</taxon>
        <taxon>Victivallales</taxon>
        <taxon>Victivallaceae</taxon>
        <taxon>Victivallis</taxon>
    </lineage>
</organism>
<dbReference type="AlphaFoldDB" id="A0A2U1BBM8"/>
<dbReference type="OrthoDB" id="9777740at2"/>
<evidence type="ECO:0000313" key="7">
    <source>
        <dbReference type="Proteomes" id="UP000245959"/>
    </source>
</evidence>
<evidence type="ECO:0000256" key="5">
    <source>
        <dbReference type="ARBA" id="ARBA00023014"/>
    </source>
</evidence>
<evidence type="ECO:0000256" key="3">
    <source>
        <dbReference type="ARBA" id="ARBA00023002"/>
    </source>
</evidence>
<dbReference type="RefSeq" id="WP_116882421.1">
    <property type="nucleotide sequence ID" value="NZ_CABMMC010000159.1"/>
</dbReference>
<dbReference type="PANTHER" id="PTHR43498:SF1">
    <property type="entry name" value="COB--COM HETERODISULFIDE REDUCTASE IRON-SULFUR SUBUNIT A"/>
    <property type="match status" value="1"/>
</dbReference>
<evidence type="ECO:0000256" key="2">
    <source>
        <dbReference type="ARBA" id="ARBA00022723"/>
    </source>
</evidence>
<dbReference type="GO" id="GO:0046872">
    <property type="term" value="F:metal ion binding"/>
    <property type="evidence" value="ECO:0007669"/>
    <property type="project" value="UniProtKB-KW"/>
</dbReference>
<dbReference type="PANTHER" id="PTHR43498">
    <property type="entry name" value="FERREDOXIN:COB-COM HETERODISULFIDE REDUCTASE SUBUNIT A"/>
    <property type="match status" value="1"/>
</dbReference>
<dbReference type="EMBL" id="QEKH01000001">
    <property type="protein sequence ID" value="PVY46031.1"/>
    <property type="molecule type" value="Genomic_DNA"/>
</dbReference>
<dbReference type="GO" id="GO:0051539">
    <property type="term" value="F:4 iron, 4 sulfur cluster binding"/>
    <property type="evidence" value="ECO:0007669"/>
    <property type="project" value="UniProtKB-KW"/>
</dbReference>
<dbReference type="GeneID" id="78293758"/>
<dbReference type="GO" id="GO:0016491">
    <property type="term" value="F:oxidoreductase activity"/>
    <property type="evidence" value="ECO:0007669"/>
    <property type="project" value="UniProtKB-KW"/>
</dbReference>
<keyword evidence="3" id="KW-0560">Oxidoreductase</keyword>
<protein>
    <submittedName>
        <fullName evidence="6">FAD dependent oxidoreductase</fullName>
    </submittedName>
</protein>
<dbReference type="InterPro" id="IPR036188">
    <property type="entry name" value="FAD/NAD-bd_sf"/>
</dbReference>
<dbReference type="Pfam" id="PF12831">
    <property type="entry name" value="FAD_oxidored"/>
    <property type="match status" value="1"/>
</dbReference>
<evidence type="ECO:0000256" key="4">
    <source>
        <dbReference type="ARBA" id="ARBA00023004"/>
    </source>
</evidence>
<evidence type="ECO:0000313" key="6">
    <source>
        <dbReference type="EMBL" id="PVY46031.1"/>
    </source>
</evidence>
<keyword evidence="4" id="KW-0408">Iron</keyword>
<keyword evidence="7" id="KW-1185">Reference proteome</keyword>
<dbReference type="PRINTS" id="PR00411">
    <property type="entry name" value="PNDRDTASEI"/>
</dbReference>
<dbReference type="Proteomes" id="UP000245959">
    <property type="component" value="Unassembled WGS sequence"/>
</dbReference>
<dbReference type="Gene3D" id="3.50.50.60">
    <property type="entry name" value="FAD/NAD(P)-binding domain"/>
    <property type="match status" value="1"/>
</dbReference>
<reference evidence="6 7" key="1">
    <citation type="submission" date="2018-04" db="EMBL/GenBank/DDBJ databases">
        <title>Genomic Encyclopedia of Type Strains, Phase IV (KMG-IV): sequencing the most valuable type-strain genomes for metagenomic binning, comparative biology and taxonomic classification.</title>
        <authorList>
            <person name="Goeker M."/>
        </authorList>
    </citation>
    <scope>NUCLEOTIDE SEQUENCE [LARGE SCALE GENOMIC DNA]</scope>
    <source>
        <strain evidence="6 7">DSM 14823</strain>
    </source>
</reference>
<keyword evidence="1" id="KW-0004">4Fe-4S</keyword>
<sequence>MDYDVIIAGGGPAGIGAAYAAAEAGAKILLVERYGRLGGTAIHSLVGPLMGGVESRIVREVTQALGGCTVDFQKADLQLYDLLTAKGVEILLHATVVDVLREAGRLNGVVLNCREGNRSLTARTVIDATGDGEVAFRAGVPFETGRESDGLTQPMSIMYTIGNIDPARRFLCCSEEQARQVMVNGRTWEEIVMEARCRGELPESVGVIRLYTARRADENIVNATQVNFLNGLLSSDLTKAEIEGRRQAFGILEFLRRTLPGYENACISGMPAAIGVRETRRFEGMARLEKENCLQGTRFSDAIVRRAAFPIDIHNPAGCGQAAGHDENEVGTAERGKPYDIPYGVLVPRRLNGLLLAGRCISASHEALASCRVMCIAMALGAAAGAAAAYASRHNCEVRDVPPAELAPLLFDRE</sequence>
<evidence type="ECO:0000256" key="1">
    <source>
        <dbReference type="ARBA" id="ARBA00022485"/>
    </source>
</evidence>
<accession>A0A2U1BBM8</accession>
<dbReference type="InterPro" id="IPR039650">
    <property type="entry name" value="HdrA-like"/>
</dbReference>